<comment type="caution">
    <text evidence="4">The sequence shown here is derived from an EMBL/GenBank/DDBJ whole genome shotgun (WGS) entry which is preliminary data.</text>
</comment>
<dbReference type="Pfam" id="PF14870">
    <property type="entry name" value="PSII_BNR"/>
    <property type="match status" value="1"/>
</dbReference>
<dbReference type="SUPFAM" id="SSF110296">
    <property type="entry name" value="Oligoxyloglucan reducing end-specific cellobiohydrolase"/>
    <property type="match status" value="1"/>
</dbReference>
<keyword evidence="1" id="KW-0602">Photosynthesis</keyword>
<dbReference type="InterPro" id="IPR028203">
    <property type="entry name" value="PSII_CF48-like_dom"/>
</dbReference>
<dbReference type="GO" id="GO:0009523">
    <property type="term" value="C:photosystem II"/>
    <property type="evidence" value="ECO:0007669"/>
    <property type="project" value="UniProtKB-KW"/>
</dbReference>
<evidence type="ECO:0000313" key="5">
    <source>
        <dbReference type="Proteomes" id="UP000293331"/>
    </source>
</evidence>
<dbReference type="PANTHER" id="PTHR47199">
    <property type="entry name" value="PHOTOSYSTEM II STABILITY/ASSEMBLY FACTOR HCF136, CHLOROPLASTIC"/>
    <property type="match status" value="1"/>
</dbReference>
<evidence type="ECO:0000256" key="2">
    <source>
        <dbReference type="ARBA" id="ARBA00023276"/>
    </source>
</evidence>
<protein>
    <submittedName>
        <fullName evidence="4">Oxidoreductase</fullName>
    </submittedName>
</protein>
<dbReference type="InterPro" id="IPR015943">
    <property type="entry name" value="WD40/YVTN_repeat-like_dom_sf"/>
</dbReference>
<dbReference type="AlphaFoldDB" id="A0A4Q5LNN8"/>
<reference evidence="4 5" key="1">
    <citation type="submission" date="2019-02" db="EMBL/GenBank/DDBJ databases">
        <title>Bacterial novel species Mucilaginibacter sp. 17JY9-4 isolated from soil.</title>
        <authorList>
            <person name="Jung H.-Y."/>
        </authorList>
    </citation>
    <scope>NUCLEOTIDE SEQUENCE [LARGE SCALE GENOMIC DNA]</scope>
    <source>
        <strain evidence="4 5">17JY9-4</strain>
    </source>
</reference>
<sequence length="336" mass="36221">MPNRRYILTTIFLLLVICLKAQTITTLQQGKPTSIRGLSVVDDKVAWVSGSKGTIGLSTDGGSNWIWQQIKGFEKSDFRDIEAFSDKEAVIISSGSPAYILKTIDGGTSWNIKYQKTDTAYFLDAMDFADKLHGFVLGDPINNKFLLLETIDGGETWKPAVNPPTALKDEAAFAASGTCLRVDKTITIVTGGSNSRILTSPVGGKAWTTKELPLTNGTGSRGAFSVAYGGYQKVIVGGNYANDKQTDSVAYLLPQKNANYKNNIPVVGPAGYQSCVEYIKDNTFLSTGTSGTNITKDGGKVWLKIDDNSYNVCRKAKNGSLVILAGDRGKIAVLKF</sequence>
<name>A0A4Q5LNN8_9SPHI</name>
<dbReference type="OrthoDB" id="9813892at2"/>
<keyword evidence="5" id="KW-1185">Reference proteome</keyword>
<feature type="domain" description="Photosynthesis system II assembly factor Ycf48/Hcf136-like" evidence="3">
    <location>
        <begin position="38"/>
        <end position="111"/>
    </location>
</feature>
<accession>A0A4Q5LNN8</accession>
<gene>
    <name evidence="4" type="ORF">EWM62_10080</name>
</gene>
<keyword evidence="2" id="KW-0604">Photosystem II</keyword>
<dbReference type="GO" id="GO:0015979">
    <property type="term" value="P:photosynthesis"/>
    <property type="evidence" value="ECO:0007669"/>
    <property type="project" value="UniProtKB-KW"/>
</dbReference>
<dbReference type="PANTHER" id="PTHR47199:SF2">
    <property type="entry name" value="PHOTOSYSTEM II STABILITY_ASSEMBLY FACTOR HCF136, CHLOROPLASTIC"/>
    <property type="match status" value="1"/>
</dbReference>
<organism evidence="4 5">
    <name type="scientific">Mucilaginibacter terrigena</name>
    <dbReference type="NCBI Taxonomy" id="2492395"/>
    <lineage>
        <taxon>Bacteria</taxon>
        <taxon>Pseudomonadati</taxon>
        <taxon>Bacteroidota</taxon>
        <taxon>Sphingobacteriia</taxon>
        <taxon>Sphingobacteriales</taxon>
        <taxon>Sphingobacteriaceae</taxon>
        <taxon>Mucilaginibacter</taxon>
    </lineage>
</organism>
<dbReference type="Proteomes" id="UP000293331">
    <property type="component" value="Unassembled WGS sequence"/>
</dbReference>
<dbReference type="EMBL" id="SEWG01000003">
    <property type="protein sequence ID" value="RYU90969.1"/>
    <property type="molecule type" value="Genomic_DNA"/>
</dbReference>
<evidence type="ECO:0000256" key="1">
    <source>
        <dbReference type="ARBA" id="ARBA00022531"/>
    </source>
</evidence>
<dbReference type="Gene3D" id="2.130.10.10">
    <property type="entry name" value="YVTN repeat-like/Quinoprotein amine dehydrogenase"/>
    <property type="match status" value="1"/>
</dbReference>
<evidence type="ECO:0000259" key="3">
    <source>
        <dbReference type="Pfam" id="PF14870"/>
    </source>
</evidence>
<proteinExistence type="predicted"/>
<evidence type="ECO:0000313" key="4">
    <source>
        <dbReference type="EMBL" id="RYU90969.1"/>
    </source>
</evidence>